<dbReference type="GO" id="GO:0003774">
    <property type="term" value="F:cytoskeletal motor activity"/>
    <property type="evidence" value="ECO:0007669"/>
    <property type="project" value="InterPro"/>
</dbReference>
<comment type="subcellular location">
    <subcellularLocation>
        <location evidence="1">Bacterial flagellum basal body</location>
    </subcellularLocation>
    <subcellularLocation>
        <location evidence="2">Cell membrane</location>
        <topology evidence="2">Multi-pass membrane protein</topology>
    </subcellularLocation>
</comment>
<evidence type="ECO:0000256" key="8">
    <source>
        <dbReference type="ARBA" id="ARBA00023143"/>
    </source>
</evidence>
<organism evidence="13 14">
    <name type="scientific">Ruminiclostridium hungatei</name>
    <name type="common">Clostridium hungatei</name>
    <dbReference type="NCBI Taxonomy" id="48256"/>
    <lineage>
        <taxon>Bacteria</taxon>
        <taxon>Bacillati</taxon>
        <taxon>Bacillota</taxon>
        <taxon>Clostridia</taxon>
        <taxon>Eubacteriales</taxon>
        <taxon>Oscillospiraceae</taxon>
        <taxon>Ruminiclostridium</taxon>
    </lineage>
</organism>
<protein>
    <submittedName>
        <fullName evidence="13">Flagellar M-ring protein</fullName>
    </submittedName>
</protein>
<evidence type="ECO:0000313" key="14">
    <source>
        <dbReference type="Proteomes" id="UP000191554"/>
    </source>
</evidence>
<dbReference type="Proteomes" id="UP000191554">
    <property type="component" value="Unassembled WGS sequence"/>
</dbReference>
<keyword evidence="6 10" id="KW-1133">Transmembrane helix</keyword>
<dbReference type="InterPro" id="IPR013556">
    <property type="entry name" value="Flag_M-ring_C"/>
</dbReference>
<proteinExistence type="inferred from homology"/>
<reference evidence="13 14" key="1">
    <citation type="submission" date="2017-03" db="EMBL/GenBank/DDBJ databases">
        <title>Genome sequence of Clostridium hungatei DSM 14427.</title>
        <authorList>
            <person name="Poehlein A."/>
            <person name="Daniel R."/>
        </authorList>
    </citation>
    <scope>NUCLEOTIDE SEQUENCE [LARGE SCALE GENOMIC DNA]</scope>
    <source>
        <strain evidence="13 14">DSM 14427</strain>
    </source>
</reference>
<feature type="transmembrane region" description="Helical" evidence="10">
    <location>
        <begin position="435"/>
        <end position="453"/>
    </location>
</feature>
<keyword evidence="8" id="KW-0975">Bacterial flagellum</keyword>
<keyword evidence="13" id="KW-0282">Flagellum</keyword>
<dbReference type="InterPro" id="IPR000067">
    <property type="entry name" value="FlgMring_FliF"/>
</dbReference>
<dbReference type="PANTHER" id="PTHR30046">
    <property type="entry name" value="FLAGELLAR M-RING PROTEIN"/>
    <property type="match status" value="1"/>
</dbReference>
<dbReference type="GO" id="GO:0005886">
    <property type="term" value="C:plasma membrane"/>
    <property type="evidence" value="ECO:0007669"/>
    <property type="project" value="UniProtKB-SubCell"/>
</dbReference>
<evidence type="ECO:0000313" key="13">
    <source>
        <dbReference type="EMBL" id="OPX44593.1"/>
    </source>
</evidence>
<evidence type="ECO:0000256" key="7">
    <source>
        <dbReference type="ARBA" id="ARBA00023136"/>
    </source>
</evidence>
<dbReference type="PRINTS" id="PR01009">
    <property type="entry name" value="FLGMRINGFLIF"/>
</dbReference>
<sequence length="526" mass="57675">MPEILSRILKPIQDFWKGLDKSQRIRIYITSGIVVVAVGLGLFLLTRPSYTTVISNADPADIAQMQGILSEKGISYKLTEDKSGIIVNVKDSDSAHFELVSAGYPKNGLTFADALSSIKINTTESDKKHIWQQLDESDIARQLKLIQNVKDASVTITRPEKTLFIDDTDSKDAKASVVITKVGDITPKQAESIVKVVASSVEGLSPENVTVVDQNGNPLSIEQDETGMEKTATQYDMKKKVKSDYEKDLRAVLNETFDSFDAARVVVNPVLDFDTLSQSSKEISNPDGMDTGAIVSRQEIKEDLKNGDSTDTPAGVNSNPGNTPSYPMGSSDSKTYKKSDITENYAYTETSKQSVKSLGEVIPEKTTAAITLLYGSRVADDSKLTDDLMAQVKELASKATGIPVQNLSVTKLKVAPPVQETQSLRETVQGLLSDYGLPALLLVMLVVLVIVAMPRKSRKPQLSPVLAGAEDVVMPSKYNIENKQEPVPEIDIEERSEVKKQLEKFVKQKPDAVAQLLRNWLTDDYE</sequence>
<keyword evidence="4" id="KW-1003">Cell membrane</keyword>
<evidence type="ECO:0000256" key="4">
    <source>
        <dbReference type="ARBA" id="ARBA00022475"/>
    </source>
</evidence>
<feature type="region of interest" description="Disordered" evidence="9">
    <location>
        <begin position="304"/>
        <end position="335"/>
    </location>
</feature>
<dbReference type="OrthoDB" id="9807026at2"/>
<feature type="transmembrane region" description="Helical" evidence="10">
    <location>
        <begin position="25"/>
        <end position="45"/>
    </location>
</feature>
<dbReference type="GO" id="GO:0071973">
    <property type="term" value="P:bacterial-type flagellum-dependent cell motility"/>
    <property type="evidence" value="ECO:0007669"/>
    <property type="project" value="InterPro"/>
</dbReference>
<evidence type="ECO:0000256" key="9">
    <source>
        <dbReference type="SAM" id="MobiDB-lite"/>
    </source>
</evidence>
<keyword evidence="13" id="KW-0969">Cilium</keyword>
<feature type="domain" description="Flagellar M-ring N-terminal" evidence="11">
    <location>
        <begin position="46"/>
        <end position="220"/>
    </location>
</feature>
<keyword evidence="7 10" id="KW-0472">Membrane</keyword>
<dbReference type="AlphaFoldDB" id="A0A1V4SLC3"/>
<dbReference type="EMBL" id="MZGX01000008">
    <property type="protein sequence ID" value="OPX44593.1"/>
    <property type="molecule type" value="Genomic_DNA"/>
</dbReference>
<evidence type="ECO:0000259" key="12">
    <source>
        <dbReference type="Pfam" id="PF08345"/>
    </source>
</evidence>
<keyword evidence="14" id="KW-1185">Reference proteome</keyword>
<evidence type="ECO:0000256" key="5">
    <source>
        <dbReference type="ARBA" id="ARBA00022692"/>
    </source>
</evidence>
<evidence type="ECO:0000256" key="3">
    <source>
        <dbReference type="ARBA" id="ARBA00007971"/>
    </source>
</evidence>
<dbReference type="InterPro" id="IPR043427">
    <property type="entry name" value="YscJ/FliF"/>
</dbReference>
<name>A0A1V4SLC3_RUMHU</name>
<dbReference type="STRING" id="48256.CLHUN_15870"/>
<evidence type="ECO:0000259" key="11">
    <source>
        <dbReference type="Pfam" id="PF01514"/>
    </source>
</evidence>
<dbReference type="InterPro" id="IPR006182">
    <property type="entry name" value="FliF_N_dom"/>
</dbReference>
<dbReference type="Pfam" id="PF01514">
    <property type="entry name" value="YscJ_FliF"/>
    <property type="match status" value="1"/>
</dbReference>
<comment type="caution">
    <text evidence="13">The sequence shown here is derived from an EMBL/GenBank/DDBJ whole genome shotgun (WGS) entry which is preliminary data.</text>
</comment>
<evidence type="ECO:0000256" key="10">
    <source>
        <dbReference type="SAM" id="Phobius"/>
    </source>
</evidence>
<keyword evidence="13" id="KW-0966">Cell projection</keyword>
<dbReference type="Gene3D" id="3.30.300.30">
    <property type="match status" value="1"/>
</dbReference>
<evidence type="ECO:0000256" key="6">
    <source>
        <dbReference type="ARBA" id="ARBA00022989"/>
    </source>
</evidence>
<keyword evidence="5 10" id="KW-0812">Transmembrane</keyword>
<feature type="domain" description="Flagellar M-ring C-terminal" evidence="12">
    <location>
        <begin position="261"/>
        <end position="403"/>
    </location>
</feature>
<evidence type="ECO:0000256" key="2">
    <source>
        <dbReference type="ARBA" id="ARBA00004651"/>
    </source>
</evidence>
<dbReference type="Pfam" id="PF08345">
    <property type="entry name" value="YscJ_FliF_C"/>
    <property type="match status" value="1"/>
</dbReference>
<dbReference type="NCBIfam" id="TIGR00206">
    <property type="entry name" value="fliF"/>
    <property type="match status" value="1"/>
</dbReference>
<evidence type="ECO:0000256" key="1">
    <source>
        <dbReference type="ARBA" id="ARBA00004117"/>
    </source>
</evidence>
<comment type="similarity">
    <text evidence="3">Belongs to the FliF family.</text>
</comment>
<accession>A0A1V4SLC3</accession>
<gene>
    <name evidence="13" type="primary">fliF</name>
    <name evidence="13" type="ORF">CLHUN_15870</name>
</gene>
<feature type="compositionally biased region" description="Polar residues" evidence="9">
    <location>
        <begin position="309"/>
        <end position="333"/>
    </location>
</feature>
<dbReference type="PANTHER" id="PTHR30046:SF0">
    <property type="entry name" value="FLAGELLAR M-RING PROTEIN"/>
    <property type="match status" value="1"/>
</dbReference>
<dbReference type="RefSeq" id="WP_080064031.1">
    <property type="nucleotide sequence ID" value="NZ_MZGX01000008.1"/>
</dbReference>
<dbReference type="InterPro" id="IPR045851">
    <property type="entry name" value="AMP-bd_C_sf"/>
</dbReference>
<dbReference type="GO" id="GO:0009431">
    <property type="term" value="C:bacterial-type flagellum basal body, MS ring"/>
    <property type="evidence" value="ECO:0007669"/>
    <property type="project" value="InterPro"/>
</dbReference>